<evidence type="ECO:0000256" key="2">
    <source>
        <dbReference type="ARBA" id="ARBA00022475"/>
    </source>
</evidence>
<dbReference type="GO" id="GO:0007218">
    <property type="term" value="P:neuropeptide signaling pathway"/>
    <property type="evidence" value="ECO:0000318"/>
    <property type="project" value="GO_Central"/>
</dbReference>
<dbReference type="PRINTS" id="PR00237">
    <property type="entry name" value="GPCRRHODOPSN"/>
</dbReference>
<dbReference type="Gene3D" id="1.20.1070.10">
    <property type="entry name" value="Rhodopsin 7-helix transmembrane proteins"/>
    <property type="match status" value="1"/>
</dbReference>
<evidence type="ECO:0000256" key="7">
    <source>
        <dbReference type="ARBA" id="ARBA00023170"/>
    </source>
</evidence>
<dbReference type="FunFam" id="1.20.1070.10:FF:000476">
    <property type="entry name" value="Protein CBR-GNRR-6"/>
    <property type="match status" value="1"/>
</dbReference>
<evidence type="ECO:0000256" key="8">
    <source>
        <dbReference type="ARBA" id="ARBA00023224"/>
    </source>
</evidence>
<keyword evidence="6" id="KW-0472">Membrane</keyword>
<dbReference type="OrthoDB" id="6435638at2759"/>
<dbReference type="SUPFAM" id="SSF81321">
    <property type="entry name" value="Family A G protein-coupled receptor-like"/>
    <property type="match status" value="1"/>
</dbReference>
<keyword evidence="7" id="KW-0675">Receptor</keyword>
<evidence type="ECO:0000256" key="3">
    <source>
        <dbReference type="ARBA" id="ARBA00022692"/>
    </source>
</evidence>
<organism evidence="9 10">
    <name type="scientific">Pristionchus pacificus</name>
    <name type="common">Parasitic nematode worm</name>
    <dbReference type="NCBI Taxonomy" id="54126"/>
    <lineage>
        <taxon>Eukaryota</taxon>
        <taxon>Metazoa</taxon>
        <taxon>Ecdysozoa</taxon>
        <taxon>Nematoda</taxon>
        <taxon>Chromadorea</taxon>
        <taxon>Rhabditida</taxon>
        <taxon>Rhabditina</taxon>
        <taxon>Diplogasteromorpha</taxon>
        <taxon>Diplogasteroidea</taxon>
        <taxon>Neodiplogasteridae</taxon>
        <taxon>Pristionchus</taxon>
    </lineage>
</organism>
<evidence type="ECO:0000313" key="10">
    <source>
        <dbReference type="Proteomes" id="UP000005239"/>
    </source>
</evidence>
<evidence type="ECO:0000256" key="5">
    <source>
        <dbReference type="ARBA" id="ARBA00023040"/>
    </source>
</evidence>
<dbReference type="EnsemblMetazoa" id="PPA12274.1">
    <property type="protein sequence ID" value="PPA12274.1"/>
    <property type="gene ID" value="WBGene00101828"/>
</dbReference>
<dbReference type="Proteomes" id="UP000005239">
    <property type="component" value="Unassembled WGS sequence"/>
</dbReference>
<evidence type="ECO:0000256" key="1">
    <source>
        <dbReference type="ARBA" id="ARBA00004651"/>
    </source>
</evidence>
<protein>
    <submittedName>
        <fullName evidence="9">G protein-coupled receptor</fullName>
    </submittedName>
</protein>
<dbReference type="AlphaFoldDB" id="A0A2A6CJM0"/>
<keyword evidence="4" id="KW-1133">Transmembrane helix</keyword>
<sequence length="336" mass="37716">MSGSEADEDANSPPERLPSDNVQLGFLLIVLLIGLPSNCLIFRRILRLHKASHKDSVKTGFLLLNLNLAISDIMLLLLYALPKLLWNLTYEWRGTDGMCKTHKYLSMASYYLSSNIIVCIAIDRLKNVLGASKIRRGSTSSIRVLIIAAWLLAFLWSSPQLLVFQTVDVLADSEGSWIQCSDVWTINSFHKVGAPPTAPEWLLQPSMRAAYELAHLLLVFWGPLAALSICYIIIAIRLARYSMGGPQTEHRLSCEPTDGNYLADSDSRKSSLLVLKKSRGPWTFESIIAVLRKRRQSSMVPQNIVDCRLISMHAYFLNDLQILITIVNPMLYAIVQ</sequence>
<dbReference type="PANTHER" id="PTHR24230">
    <property type="entry name" value="G-PROTEIN COUPLED RECEPTOR"/>
    <property type="match status" value="1"/>
</dbReference>
<name>A0A2A6CJM0_PRIPA</name>
<dbReference type="GO" id="GO:0005886">
    <property type="term" value="C:plasma membrane"/>
    <property type="evidence" value="ECO:0000318"/>
    <property type="project" value="GO_Central"/>
</dbReference>
<keyword evidence="2" id="KW-1003">Cell membrane</keyword>
<proteinExistence type="predicted"/>
<evidence type="ECO:0000256" key="6">
    <source>
        <dbReference type="ARBA" id="ARBA00023136"/>
    </source>
</evidence>
<evidence type="ECO:0000313" key="9">
    <source>
        <dbReference type="EnsemblMetazoa" id="PPA12274.1"/>
    </source>
</evidence>
<dbReference type="PROSITE" id="PS50262">
    <property type="entry name" value="G_PROTEIN_RECEP_F1_2"/>
    <property type="match status" value="1"/>
</dbReference>
<comment type="subcellular location">
    <subcellularLocation>
        <location evidence="1">Cell membrane</location>
        <topology evidence="1">Multi-pass membrane protein</topology>
    </subcellularLocation>
</comment>
<keyword evidence="10" id="KW-1185">Reference proteome</keyword>
<accession>A0A2A6CJM0</accession>
<reference evidence="9" key="2">
    <citation type="submission" date="2022-06" db="UniProtKB">
        <authorList>
            <consortium name="EnsemblMetazoa"/>
        </authorList>
    </citation>
    <scope>IDENTIFICATION</scope>
    <source>
        <strain evidence="9">PS312</strain>
    </source>
</reference>
<dbReference type="PANTHER" id="PTHR24230:SF154">
    <property type="entry name" value="G-PROTEIN COUPLED RECEPTORS FAMILY 1 PROFILE DOMAIN-CONTAINING PROTEIN"/>
    <property type="match status" value="1"/>
</dbReference>
<dbReference type="GO" id="GO:0008528">
    <property type="term" value="F:G protein-coupled peptide receptor activity"/>
    <property type="evidence" value="ECO:0000318"/>
    <property type="project" value="GO_Central"/>
</dbReference>
<keyword evidence="8" id="KW-0807">Transducer</keyword>
<gene>
    <name evidence="9" type="primary">WBGene00101828</name>
</gene>
<keyword evidence="5" id="KW-0297">G-protein coupled receptor</keyword>
<dbReference type="InterPro" id="IPR000276">
    <property type="entry name" value="GPCR_Rhodpsn"/>
</dbReference>
<accession>A0A8R1U8L2</accession>
<dbReference type="Pfam" id="PF00001">
    <property type="entry name" value="7tm_1"/>
    <property type="match status" value="1"/>
</dbReference>
<reference evidence="10" key="1">
    <citation type="journal article" date="2008" name="Nat. Genet.">
        <title>The Pristionchus pacificus genome provides a unique perspective on nematode lifestyle and parasitism.</title>
        <authorList>
            <person name="Dieterich C."/>
            <person name="Clifton S.W."/>
            <person name="Schuster L.N."/>
            <person name="Chinwalla A."/>
            <person name="Delehaunty K."/>
            <person name="Dinkelacker I."/>
            <person name="Fulton L."/>
            <person name="Fulton R."/>
            <person name="Godfrey J."/>
            <person name="Minx P."/>
            <person name="Mitreva M."/>
            <person name="Roeseler W."/>
            <person name="Tian H."/>
            <person name="Witte H."/>
            <person name="Yang S.P."/>
            <person name="Wilson R.K."/>
            <person name="Sommer R.J."/>
        </authorList>
    </citation>
    <scope>NUCLEOTIDE SEQUENCE [LARGE SCALE GENOMIC DNA]</scope>
    <source>
        <strain evidence="10">PS312</strain>
    </source>
</reference>
<dbReference type="InterPro" id="IPR017452">
    <property type="entry name" value="GPCR_Rhodpsn_7TM"/>
</dbReference>
<keyword evidence="3" id="KW-0812">Transmembrane</keyword>
<evidence type="ECO:0000256" key="4">
    <source>
        <dbReference type="ARBA" id="ARBA00022989"/>
    </source>
</evidence>